<sequence>MRATLILALGMASLCTFAQLNPGDIVFTGYNSDPGSDGFAFAFTTSVTAGEVIIFTDNGYQSSGSFRTTEGLLSYTVPAGGKSAYDFVAVEDRGSGYVASDGATLTEYGSLNPAVGGDQFTAFQGTVTSASNFTVSNVIAMLDYYNVGGSSNAFDADATSSQTTAIHPSLTNGTTAIAVGTSNASDDNGRLVFSSSTLALSRSDFLSFVCNPSNWENDGAIIYTLPGNPINTWNGSAWSEGSAPDASELAEFEDDFTVSSDISVGELIVTSGQTLTLDSGFTMTVNGDVTIDGDIAGKGKLQIVSGTFPARIRRATNISGILEVPSSSEVEASGNLTITFTDGNTFGTIIGDGTINGDVDVQTYLDLSGGASDGRYYHLGNPVQSAYNDWNDDGNTMIAANDNTGTTWLWNASNAEWEAPSALSDNVPLATGVAVYSGSTSGVDFLQAEAGSIVLTGSVRLDDVVIALGYNNGQASSVQFTNAVDPENPSVAESEGWNFLANPYLAAYTWTGQTLPSGMANATYIWNGSNYQSYVNGVGVNGGIAQIAPHQGFFVQTTNSTPGNFTFAAAQRIEAEESELFKSEADGVRFNLTRANGNNDETYVGFTAEASSEYDLKFDARKLTNGPETPNISVVHPTGNYSIYHTNGGDVPQLSVRCTGTVEGELLTLCWDVEHLKSFNGEFTVFDTKEQRTLKPDECPYEFNYDSNVIDRFIVSFKTQNSEVSTGLQDGFMYFNGSEYIFLGSEDELNGSLVISDLTGRTLHESTLTSNAFNLPELPNVAVATYTRNGVQYVQKLISY</sequence>
<evidence type="ECO:0000313" key="3">
    <source>
        <dbReference type="Proteomes" id="UP000468650"/>
    </source>
</evidence>
<dbReference type="Proteomes" id="UP000468650">
    <property type="component" value="Unassembled WGS sequence"/>
</dbReference>
<name>A0A6N6RFL9_9FLAO</name>
<dbReference type="AlphaFoldDB" id="A0A6N6RFL9"/>
<dbReference type="RefSeq" id="WP_151667442.1">
    <property type="nucleotide sequence ID" value="NZ_WBVO01000006.1"/>
</dbReference>
<protein>
    <recommendedName>
        <fullName evidence="4">T9SS type A sorting domain-containing protein</fullName>
    </recommendedName>
</protein>
<evidence type="ECO:0000256" key="1">
    <source>
        <dbReference type="SAM" id="SignalP"/>
    </source>
</evidence>
<reference evidence="2 3" key="1">
    <citation type="submission" date="2019-09" db="EMBL/GenBank/DDBJ databases">
        <title>Genomes of family Cryomorphaceae.</title>
        <authorList>
            <person name="Bowman J.P."/>
        </authorList>
    </citation>
    <scope>NUCLEOTIDE SEQUENCE [LARGE SCALE GENOMIC DNA]</scope>
    <source>
        <strain evidence="2 3">LMG 25704</strain>
    </source>
</reference>
<dbReference type="OrthoDB" id="1652165at2"/>
<accession>A0A6N6RFL9</accession>
<keyword evidence="3" id="KW-1185">Reference proteome</keyword>
<dbReference type="EMBL" id="WBVO01000006">
    <property type="protein sequence ID" value="KAB2809942.1"/>
    <property type="molecule type" value="Genomic_DNA"/>
</dbReference>
<feature type="signal peptide" evidence="1">
    <location>
        <begin position="1"/>
        <end position="18"/>
    </location>
</feature>
<gene>
    <name evidence="2" type="ORF">F8C67_08665</name>
</gene>
<organism evidence="2 3">
    <name type="scientific">Phaeocystidibacter luteus</name>
    <dbReference type="NCBI Taxonomy" id="911197"/>
    <lineage>
        <taxon>Bacteria</taxon>
        <taxon>Pseudomonadati</taxon>
        <taxon>Bacteroidota</taxon>
        <taxon>Flavobacteriia</taxon>
        <taxon>Flavobacteriales</taxon>
        <taxon>Phaeocystidibacteraceae</taxon>
        <taxon>Phaeocystidibacter</taxon>
    </lineage>
</organism>
<keyword evidence="1" id="KW-0732">Signal</keyword>
<feature type="chain" id="PRO_5026671309" description="T9SS type A sorting domain-containing protein" evidence="1">
    <location>
        <begin position="19"/>
        <end position="800"/>
    </location>
</feature>
<proteinExistence type="predicted"/>
<comment type="caution">
    <text evidence="2">The sequence shown here is derived from an EMBL/GenBank/DDBJ whole genome shotgun (WGS) entry which is preliminary data.</text>
</comment>
<evidence type="ECO:0008006" key="4">
    <source>
        <dbReference type="Google" id="ProtNLM"/>
    </source>
</evidence>
<evidence type="ECO:0000313" key="2">
    <source>
        <dbReference type="EMBL" id="KAB2809942.1"/>
    </source>
</evidence>